<evidence type="ECO:0000313" key="7">
    <source>
        <dbReference type="Proteomes" id="UP000183954"/>
    </source>
</evidence>
<dbReference type="SMART" id="SM01130">
    <property type="entry name" value="DHDPS"/>
    <property type="match status" value="1"/>
</dbReference>
<name>A0A1M5ZMT2_9FIRM</name>
<feature type="active site" description="Schiff-base intermediate with substrate" evidence="5">
    <location>
        <position position="164"/>
    </location>
</feature>
<dbReference type="RefSeq" id="WP_073030940.1">
    <property type="nucleotide sequence ID" value="NZ_FQXJ01000013.1"/>
</dbReference>
<dbReference type="CDD" id="cd00408">
    <property type="entry name" value="DHDPS-like"/>
    <property type="match status" value="1"/>
</dbReference>
<dbReference type="PRINTS" id="PR00146">
    <property type="entry name" value="DHPICSNTHASE"/>
</dbReference>
<dbReference type="Pfam" id="PF00701">
    <property type="entry name" value="DHDPS"/>
    <property type="match status" value="1"/>
</dbReference>
<keyword evidence="7" id="KW-1185">Reference proteome</keyword>
<dbReference type="OrthoDB" id="9782828at2"/>
<reference evidence="7" key="1">
    <citation type="submission" date="2016-11" db="EMBL/GenBank/DDBJ databases">
        <authorList>
            <person name="Varghese N."/>
            <person name="Submissions S."/>
        </authorList>
    </citation>
    <scope>NUCLEOTIDE SEQUENCE [LARGE SCALE GENOMIC DNA]</scope>
    <source>
        <strain evidence="7">DSM 15449</strain>
    </source>
</reference>
<keyword evidence="3" id="KW-0704">Schiff base</keyword>
<evidence type="ECO:0000256" key="4">
    <source>
        <dbReference type="PIRNR" id="PIRNR001365"/>
    </source>
</evidence>
<sequence length="297" mass="31784">MFNLQGIYAPIPSTFQNGELAFDKLAHNMTYWLESKLAGIVVLGSNGEFIVLSPEEKRKSISAVCKLSNGKKPVIAGTGCESTKETIELTKYAAQAGAVAALVLSPNYYKRAMTDELNKKFYIEVADESPIPIILYNMPGNSGINLSSKLVAELAKHPNIIGVKDSGGNIVQIAEIINATSSEFAVFAGSASFLYPSLALGAAGGTLALANVLPNECAEIHELVLAGKHHQAKELQLRLLDINQAVTARWGVAGLKASLEMQGLYGGEPRRPLVPLGEQERKELAVILEKAKNLVLA</sequence>
<evidence type="ECO:0000313" key="6">
    <source>
        <dbReference type="EMBL" id="SHI25560.1"/>
    </source>
</evidence>
<dbReference type="PANTHER" id="PTHR12128:SF66">
    <property type="entry name" value="4-HYDROXY-2-OXOGLUTARATE ALDOLASE, MITOCHONDRIAL"/>
    <property type="match status" value="1"/>
</dbReference>
<dbReference type="GO" id="GO:0008840">
    <property type="term" value="F:4-hydroxy-tetrahydrodipicolinate synthase activity"/>
    <property type="evidence" value="ECO:0007669"/>
    <property type="project" value="TreeGrafter"/>
</dbReference>
<evidence type="ECO:0000256" key="1">
    <source>
        <dbReference type="ARBA" id="ARBA00007592"/>
    </source>
</evidence>
<evidence type="ECO:0000256" key="2">
    <source>
        <dbReference type="ARBA" id="ARBA00023239"/>
    </source>
</evidence>
<dbReference type="InterPro" id="IPR002220">
    <property type="entry name" value="DapA-like"/>
</dbReference>
<dbReference type="STRING" id="1121420.SAMN02746098_03440"/>
<comment type="similarity">
    <text evidence="1 4">Belongs to the DapA family.</text>
</comment>
<dbReference type="InterPro" id="IPR013785">
    <property type="entry name" value="Aldolase_TIM"/>
</dbReference>
<dbReference type="PIRSF" id="PIRSF001365">
    <property type="entry name" value="DHDPS"/>
    <property type="match status" value="1"/>
</dbReference>
<evidence type="ECO:0000256" key="5">
    <source>
        <dbReference type="PIRSR" id="PIRSR001365-1"/>
    </source>
</evidence>
<dbReference type="PANTHER" id="PTHR12128">
    <property type="entry name" value="DIHYDRODIPICOLINATE SYNTHASE"/>
    <property type="match status" value="1"/>
</dbReference>
<dbReference type="AlphaFoldDB" id="A0A1M5ZMT2"/>
<dbReference type="Proteomes" id="UP000183954">
    <property type="component" value="Unassembled WGS sequence"/>
</dbReference>
<organism evidence="6 7">
    <name type="scientific">Desulfosporosinus lacus DSM 15449</name>
    <dbReference type="NCBI Taxonomy" id="1121420"/>
    <lineage>
        <taxon>Bacteria</taxon>
        <taxon>Bacillati</taxon>
        <taxon>Bacillota</taxon>
        <taxon>Clostridia</taxon>
        <taxon>Eubacteriales</taxon>
        <taxon>Desulfitobacteriaceae</taxon>
        <taxon>Desulfosporosinus</taxon>
    </lineage>
</organism>
<proteinExistence type="inferred from homology"/>
<dbReference type="EMBL" id="FQXJ01000013">
    <property type="protein sequence ID" value="SHI25560.1"/>
    <property type="molecule type" value="Genomic_DNA"/>
</dbReference>
<dbReference type="Gene3D" id="3.20.20.70">
    <property type="entry name" value="Aldolase class I"/>
    <property type="match status" value="1"/>
</dbReference>
<dbReference type="InterPro" id="IPR020625">
    <property type="entry name" value="Schiff_base-form_aldolases_AS"/>
</dbReference>
<accession>A0A1M5ZMT2</accession>
<dbReference type="SUPFAM" id="SSF51569">
    <property type="entry name" value="Aldolase"/>
    <property type="match status" value="1"/>
</dbReference>
<dbReference type="PROSITE" id="PS00666">
    <property type="entry name" value="DHDPS_2"/>
    <property type="match status" value="1"/>
</dbReference>
<evidence type="ECO:0000256" key="3">
    <source>
        <dbReference type="ARBA" id="ARBA00023270"/>
    </source>
</evidence>
<protein>
    <submittedName>
        <fullName evidence="6">4-hydroxy-2-oxoglutarate aldolase</fullName>
    </submittedName>
</protein>
<dbReference type="GO" id="GO:0044281">
    <property type="term" value="P:small molecule metabolic process"/>
    <property type="evidence" value="ECO:0007669"/>
    <property type="project" value="UniProtKB-ARBA"/>
</dbReference>
<feature type="active site" description="Proton donor/acceptor" evidence="5">
    <location>
        <position position="136"/>
    </location>
</feature>
<keyword evidence="2 4" id="KW-0456">Lyase</keyword>
<gene>
    <name evidence="6" type="ORF">SAMN02746098_03440</name>
</gene>